<comment type="subcellular location">
    <subcellularLocation>
        <location evidence="1">Membrane</location>
        <topology evidence="1">Single-pass membrane protein</topology>
    </subcellularLocation>
</comment>
<dbReference type="PROSITE" id="PS50287">
    <property type="entry name" value="SRCR_2"/>
    <property type="match status" value="3"/>
</dbReference>
<dbReference type="PANTHER" id="PTHR48071:SF18">
    <property type="entry name" value="DELETED IN MALIGNANT BRAIN TUMORS 1 PROTEIN-RELATED"/>
    <property type="match status" value="1"/>
</dbReference>
<dbReference type="SUPFAM" id="SSF56487">
    <property type="entry name" value="SRCR-like"/>
    <property type="match status" value="3"/>
</dbReference>
<name>A0A9Q1BIY7_HOLLE</name>
<feature type="domain" description="SRCR" evidence="14">
    <location>
        <begin position="148"/>
        <end position="249"/>
    </location>
</feature>
<feature type="domain" description="SRCR" evidence="14">
    <location>
        <begin position="368"/>
        <end position="467"/>
    </location>
</feature>
<evidence type="ECO:0000259" key="15">
    <source>
        <dbReference type="PROSITE" id="PS50923"/>
    </source>
</evidence>
<dbReference type="PROSITE" id="PS50923">
    <property type="entry name" value="SUSHI"/>
    <property type="match status" value="1"/>
</dbReference>
<evidence type="ECO:0000256" key="8">
    <source>
        <dbReference type="ARBA" id="ARBA00023180"/>
    </source>
</evidence>
<keyword evidence="17" id="KW-1185">Reference proteome</keyword>
<feature type="region of interest" description="Disordered" evidence="11">
    <location>
        <begin position="528"/>
        <end position="551"/>
    </location>
</feature>
<proteinExistence type="predicted"/>
<keyword evidence="2 12" id="KW-0812">Transmembrane</keyword>
<dbReference type="OrthoDB" id="536948at2759"/>
<organism evidence="16 17">
    <name type="scientific">Holothuria leucospilota</name>
    <name type="common">Black long sea cucumber</name>
    <name type="synonym">Mertensiothuria leucospilota</name>
    <dbReference type="NCBI Taxonomy" id="206669"/>
    <lineage>
        <taxon>Eukaryota</taxon>
        <taxon>Metazoa</taxon>
        <taxon>Echinodermata</taxon>
        <taxon>Eleutherozoa</taxon>
        <taxon>Echinozoa</taxon>
        <taxon>Holothuroidea</taxon>
        <taxon>Aspidochirotacea</taxon>
        <taxon>Aspidochirotida</taxon>
        <taxon>Holothuriidae</taxon>
        <taxon>Holothuria</taxon>
    </lineage>
</organism>
<keyword evidence="10" id="KW-0768">Sushi</keyword>
<keyword evidence="7 9" id="KW-1015">Disulfide bond</keyword>
<dbReference type="InterPro" id="IPR001190">
    <property type="entry name" value="SRCR"/>
</dbReference>
<dbReference type="Gene3D" id="3.10.250.10">
    <property type="entry name" value="SRCR-like domain"/>
    <property type="match status" value="3"/>
</dbReference>
<dbReference type="FunFam" id="3.10.250.10:FF:000001">
    <property type="entry name" value="Lysyl oxidase 4 isoform X1"/>
    <property type="match status" value="1"/>
</dbReference>
<keyword evidence="5 12" id="KW-1133">Transmembrane helix</keyword>
<keyword evidence="4" id="KW-0677">Repeat</keyword>
<keyword evidence="3 13" id="KW-0732">Signal</keyword>
<evidence type="ECO:0000256" key="1">
    <source>
        <dbReference type="ARBA" id="ARBA00004167"/>
    </source>
</evidence>
<evidence type="ECO:0000259" key="14">
    <source>
        <dbReference type="PROSITE" id="PS50287"/>
    </source>
</evidence>
<comment type="caution">
    <text evidence="9">Lacks conserved residue(s) required for the propagation of feature annotation.</text>
</comment>
<dbReference type="GO" id="GO:0016020">
    <property type="term" value="C:membrane"/>
    <property type="evidence" value="ECO:0007669"/>
    <property type="project" value="UniProtKB-SubCell"/>
</dbReference>
<accession>A0A9Q1BIY7</accession>
<feature type="disulfide bond" evidence="9">
    <location>
        <begin position="221"/>
        <end position="231"/>
    </location>
</feature>
<dbReference type="FunFam" id="3.10.250.10:FF:000016">
    <property type="entry name" value="Scavenger receptor cysteine-rich protein type 12"/>
    <property type="match status" value="1"/>
</dbReference>
<feature type="transmembrane region" description="Helical" evidence="12">
    <location>
        <begin position="478"/>
        <end position="497"/>
    </location>
</feature>
<evidence type="ECO:0000256" key="9">
    <source>
        <dbReference type="PROSITE-ProRule" id="PRU00196"/>
    </source>
</evidence>
<feature type="disulfide bond" evidence="9">
    <location>
        <begin position="437"/>
        <end position="447"/>
    </location>
</feature>
<feature type="disulfide bond" evidence="9">
    <location>
        <begin position="331"/>
        <end position="341"/>
    </location>
</feature>
<dbReference type="Proteomes" id="UP001152320">
    <property type="component" value="Chromosome 16"/>
</dbReference>
<evidence type="ECO:0000256" key="11">
    <source>
        <dbReference type="SAM" id="MobiDB-lite"/>
    </source>
</evidence>
<feature type="compositionally biased region" description="Basic and acidic residues" evidence="11">
    <location>
        <begin position="528"/>
        <end position="540"/>
    </location>
</feature>
<feature type="chain" id="PRO_5040382268" evidence="13">
    <location>
        <begin position="24"/>
        <end position="551"/>
    </location>
</feature>
<gene>
    <name evidence="16" type="ORF">HOLleu_32610</name>
</gene>
<dbReference type="AlphaFoldDB" id="A0A9Q1BIY7"/>
<evidence type="ECO:0000256" key="6">
    <source>
        <dbReference type="ARBA" id="ARBA00023136"/>
    </source>
</evidence>
<dbReference type="SMART" id="SM00032">
    <property type="entry name" value="CCP"/>
    <property type="match status" value="2"/>
</dbReference>
<evidence type="ECO:0000256" key="13">
    <source>
        <dbReference type="SAM" id="SignalP"/>
    </source>
</evidence>
<dbReference type="PROSITE" id="PS00420">
    <property type="entry name" value="SRCR_1"/>
    <property type="match status" value="1"/>
</dbReference>
<feature type="domain" description="Sushi" evidence="15">
    <location>
        <begin position="27"/>
        <end position="92"/>
    </location>
</feature>
<comment type="caution">
    <text evidence="16">The sequence shown here is derived from an EMBL/GenBank/DDBJ whole genome shotgun (WGS) entry which is preliminary data.</text>
</comment>
<dbReference type="PANTHER" id="PTHR48071">
    <property type="entry name" value="SRCR DOMAIN-CONTAINING PROTEIN"/>
    <property type="match status" value="1"/>
</dbReference>
<dbReference type="InterPro" id="IPR035976">
    <property type="entry name" value="Sushi/SCR/CCP_sf"/>
</dbReference>
<protein>
    <submittedName>
        <fullName evidence="16">Deleted in malignant brain tumors 1 protein</fullName>
    </submittedName>
</protein>
<dbReference type="InterPro" id="IPR036772">
    <property type="entry name" value="SRCR-like_dom_sf"/>
</dbReference>
<keyword evidence="8" id="KW-0325">Glycoprotein</keyword>
<feature type="domain" description="SRCR" evidence="14">
    <location>
        <begin position="260"/>
        <end position="361"/>
    </location>
</feature>
<dbReference type="Pfam" id="PF00530">
    <property type="entry name" value="SRCR"/>
    <property type="match status" value="3"/>
</dbReference>
<evidence type="ECO:0000256" key="7">
    <source>
        <dbReference type="ARBA" id="ARBA00023157"/>
    </source>
</evidence>
<reference evidence="16" key="1">
    <citation type="submission" date="2021-10" db="EMBL/GenBank/DDBJ databases">
        <title>Tropical sea cucumber genome reveals ecological adaptation and Cuvierian tubules defense mechanism.</title>
        <authorList>
            <person name="Chen T."/>
        </authorList>
    </citation>
    <scope>NUCLEOTIDE SEQUENCE</scope>
    <source>
        <strain evidence="16">Nanhai2018</strain>
        <tissue evidence="16">Muscle</tissue>
    </source>
</reference>
<feature type="signal peptide" evidence="13">
    <location>
        <begin position="1"/>
        <end position="23"/>
    </location>
</feature>
<evidence type="ECO:0000313" key="16">
    <source>
        <dbReference type="EMBL" id="KAJ8027461.1"/>
    </source>
</evidence>
<evidence type="ECO:0000256" key="4">
    <source>
        <dbReference type="ARBA" id="ARBA00022737"/>
    </source>
</evidence>
<evidence type="ECO:0000256" key="2">
    <source>
        <dbReference type="ARBA" id="ARBA00022692"/>
    </source>
</evidence>
<dbReference type="EMBL" id="JAIZAY010000016">
    <property type="protein sequence ID" value="KAJ8027461.1"/>
    <property type="molecule type" value="Genomic_DNA"/>
</dbReference>
<dbReference type="PRINTS" id="PR00258">
    <property type="entry name" value="SPERACTRCPTR"/>
</dbReference>
<evidence type="ECO:0000256" key="10">
    <source>
        <dbReference type="PROSITE-ProRule" id="PRU00302"/>
    </source>
</evidence>
<evidence type="ECO:0000256" key="12">
    <source>
        <dbReference type="SAM" id="Phobius"/>
    </source>
</evidence>
<sequence>MADLLRFMFGCVYLGFFVINSRGEPSVRCSDPVVNSSVINVVDLSDSETQRFHLTCPPGYTSTGGSIIVCVQDGASKETTWQPDPSRFTCHAPCSLENLADGVKSSHEGPMVEHRQRVKFSCEKGLLFGPSQALCNNGTWLPPLAQYCDVKHGKVSVKHDGRVLVRYDGAEGSICSTKEWDIHNANVVCRQLGRSPYALSATSVPHSNEGGELVHFESVRCNGYETQLIDCGLFFSSCKTKAYAGVVCLDGDESASEGSLRLVNQKNRSDPARGRVEIYLKKKWGSICRNDWSVGDGDVACRQLGYEKAVNVEGDYGSLLGGPIHLDHVRCEGNEKELMDCKRGSVSDNCEFNFDASVDCKLPEKFSLRLINGTNYRVGRVEIFDGAHWRTMSDTFENSVTPELLCDKLGGKGSYSSHNTDGDFGYGLVAPKYSFDCNGEEGDITECEVMDMEGQVDNEDPVNLYCDKEEVVTMNPQLIMLVSFSCAVVIVACAYVIRTRHHRKRVFRRKSYISDRYDNIATIDGRDEEKVPMDTKEEFRGQLGSDSVFKE</sequence>
<evidence type="ECO:0000313" key="17">
    <source>
        <dbReference type="Proteomes" id="UP001152320"/>
    </source>
</evidence>
<evidence type="ECO:0000256" key="3">
    <source>
        <dbReference type="ARBA" id="ARBA00022729"/>
    </source>
</evidence>
<dbReference type="SMART" id="SM00202">
    <property type="entry name" value="SR"/>
    <property type="match status" value="2"/>
</dbReference>
<evidence type="ECO:0000256" key="5">
    <source>
        <dbReference type="ARBA" id="ARBA00022989"/>
    </source>
</evidence>
<dbReference type="InterPro" id="IPR000436">
    <property type="entry name" value="Sushi_SCR_CCP_dom"/>
</dbReference>
<dbReference type="SUPFAM" id="SSF57535">
    <property type="entry name" value="Complement control module/SCR domain"/>
    <property type="match status" value="1"/>
</dbReference>
<keyword evidence="6 12" id="KW-0472">Membrane</keyword>